<evidence type="ECO:0000313" key="1">
    <source>
        <dbReference type="EMBL" id="EKM77248.1"/>
    </source>
</evidence>
<name>K5X279_AGABU</name>
<dbReference type="Proteomes" id="UP000008493">
    <property type="component" value="Unassembled WGS sequence"/>
</dbReference>
<evidence type="ECO:0000313" key="2">
    <source>
        <dbReference type="Proteomes" id="UP000008493"/>
    </source>
</evidence>
<dbReference type="GeneID" id="18832170"/>
<proteinExistence type="predicted"/>
<dbReference type="AlphaFoldDB" id="K5X279"/>
<sequence>MNCVTERTCPLGPESMNCRGSMSGFKLSSLRRLYNNADNNGSAFLGSLRIFACFFRVIELLLGGDDGTKTDASIVH</sequence>
<organism evidence="1 2">
    <name type="scientific">Agaricus bisporus var. burnettii (strain JB137-S8 / ATCC MYA-4627 / FGSC 10392)</name>
    <name type="common">White button mushroom</name>
    <dbReference type="NCBI Taxonomy" id="597362"/>
    <lineage>
        <taxon>Eukaryota</taxon>
        <taxon>Fungi</taxon>
        <taxon>Dikarya</taxon>
        <taxon>Basidiomycota</taxon>
        <taxon>Agaricomycotina</taxon>
        <taxon>Agaricomycetes</taxon>
        <taxon>Agaricomycetidae</taxon>
        <taxon>Agaricales</taxon>
        <taxon>Agaricineae</taxon>
        <taxon>Agaricaceae</taxon>
        <taxon>Agaricus</taxon>
    </lineage>
</organism>
<keyword evidence="2" id="KW-1185">Reference proteome</keyword>
<dbReference type="EMBL" id="JH971397">
    <property type="protein sequence ID" value="EKM77248.1"/>
    <property type="molecule type" value="Genomic_DNA"/>
</dbReference>
<dbReference type="HOGENOM" id="CLU_2653934_0_0_1"/>
<protein>
    <submittedName>
        <fullName evidence="1">Uncharacterized protein</fullName>
    </submittedName>
</protein>
<dbReference type="RefSeq" id="XP_007332226.1">
    <property type="nucleotide sequence ID" value="XM_007332164.1"/>
</dbReference>
<reference evidence="2" key="1">
    <citation type="journal article" date="2012" name="Proc. Natl. Acad. Sci. U.S.A.">
        <title>Genome sequence of the button mushroom Agaricus bisporus reveals mechanisms governing adaptation to a humic-rich ecological niche.</title>
        <authorList>
            <person name="Morin E."/>
            <person name="Kohler A."/>
            <person name="Baker A.R."/>
            <person name="Foulongne-Oriol M."/>
            <person name="Lombard V."/>
            <person name="Nagy L.G."/>
            <person name="Ohm R.A."/>
            <person name="Patyshakuliyeva A."/>
            <person name="Brun A."/>
            <person name="Aerts A.L."/>
            <person name="Bailey A.M."/>
            <person name="Billette C."/>
            <person name="Coutinho P.M."/>
            <person name="Deakin G."/>
            <person name="Doddapaneni H."/>
            <person name="Floudas D."/>
            <person name="Grimwood J."/>
            <person name="Hilden K."/>
            <person name="Kuees U."/>
            <person name="LaButti K.M."/>
            <person name="Lapidus A."/>
            <person name="Lindquist E.A."/>
            <person name="Lucas S.M."/>
            <person name="Murat C."/>
            <person name="Riley R.W."/>
            <person name="Salamov A.A."/>
            <person name="Schmutz J."/>
            <person name="Subramanian V."/>
            <person name="Woesten H.A.B."/>
            <person name="Xu J."/>
            <person name="Eastwood D.C."/>
            <person name="Foster G.D."/>
            <person name="Sonnenberg A.S."/>
            <person name="Cullen D."/>
            <person name="de Vries R.P."/>
            <person name="Lundell T."/>
            <person name="Hibbett D.S."/>
            <person name="Henrissat B."/>
            <person name="Burton K.S."/>
            <person name="Kerrigan R.W."/>
            <person name="Challen M.P."/>
            <person name="Grigoriev I.V."/>
            <person name="Martin F."/>
        </authorList>
    </citation>
    <scope>NUCLEOTIDE SEQUENCE [LARGE SCALE GENOMIC DNA]</scope>
    <source>
        <strain evidence="2">JB137-S8 / ATCC MYA-4627 / FGSC 10392</strain>
    </source>
</reference>
<dbReference type="KEGG" id="abp:AGABI1DRAFT86788"/>
<accession>K5X279</accession>
<dbReference type="InParanoid" id="K5X279"/>
<gene>
    <name evidence="1" type="ORF">AGABI1DRAFT_86788</name>
</gene>